<organism evidence="3 4">
    <name type="scientific">Thermosipho melanesiensis</name>
    <dbReference type="NCBI Taxonomy" id="46541"/>
    <lineage>
        <taxon>Bacteria</taxon>
        <taxon>Thermotogati</taxon>
        <taxon>Thermotogota</taxon>
        <taxon>Thermotogae</taxon>
        <taxon>Thermotogales</taxon>
        <taxon>Fervidobacteriaceae</taxon>
        <taxon>Thermosipho</taxon>
    </lineage>
</organism>
<evidence type="ECO:0000256" key="1">
    <source>
        <dbReference type="ARBA" id="ARBA00023125"/>
    </source>
</evidence>
<dbReference type="Proteomes" id="UP000185490">
    <property type="component" value="Chromosome"/>
</dbReference>
<dbReference type="Pfam" id="PF01381">
    <property type="entry name" value="HTH_3"/>
    <property type="match status" value="1"/>
</dbReference>
<name>A0ABN4UZR0_9BACT</name>
<feature type="domain" description="HTH cro/C1-type" evidence="2">
    <location>
        <begin position="3"/>
        <end position="57"/>
    </location>
</feature>
<dbReference type="PANTHER" id="PTHR46558:SF11">
    <property type="entry name" value="HTH-TYPE TRANSCRIPTIONAL REGULATOR XRE"/>
    <property type="match status" value="1"/>
</dbReference>
<dbReference type="InterPro" id="IPR010982">
    <property type="entry name" value="Lambda_DNA-bd_dom_sf"/>
</dbReference>
<reference evidence="3 4" key="1">
    <citation type="submission" date="2014-02" db="EMBL/GenBank/DDBJ databases">
        <title>Diversity of Thermotogales isolates from hydrothermal vents.</title>
        <authorList>
            <person name="Haverkamp T.H.A."/>
            <person name="Lossouarn J."/>
            <person name="Geslin C."/>
            <person name="Nesbo C.L."/>
        </authorList>
    </citation>
    <scope>NUCLEOTIDE SEQUENCE [LARGE SCALE GENOMIC DNA]</scope>
    <source>
        <strain evidence="3 4">431</strain>
    </source>
</reference>
<evidence type="ECO:0000313" key="4">
    <source>
        <dbReference type="Proteomes" id="UP000185490"/>
    </source>
</evidence>
<dbReference type="CDD" id="cd00093">
    <property type="entry name" value="HTH_XRE"/>
    <property type="match status" value="1"/>
</dbReference>
<keyword evidence="4" id="KW-1185">Reference proteome</keyword>
<keyword evidence="1" id="KW-0238">DNA-binding</keyword>
<dbReference type="SUPFAM" id="SSF47413">
    <property type="entry name" value="lambda repressor-like DNA-binding domains"/>
    <property type="match status" value="1"/>
</dbReference>
<gene>
    <name evidence="3" type="ORF">BW47_07870</name>
</gene>
<protein>
    <submittedName>
        <fullName evidence="3">XRE family transcriptional regulator</fullName>
    </submittedName>
</protein>
<dbReference type="PROSITE" id="PS50943">
    <property type="entry name" value="HTH_CROC1"/>
    <property type="match status" value="1"/>
</dbReference>
<dbReference type="SMART" id="SM00530">
    <property type="entry name" value="HTH_XRE"/>
    <property type="match status" value="1"/>
</dbReference>
<dbReference type="RefSeq" id="WP_012057684.1">
    <property type="nucleotide sequence ID" value="NZ_CP007389.1"/>
</dbReference>
<dbReference type="PANTHER" id="PTHR46558">
    <property type="entry name" value="TRACRIPTIONAL REGULATORY PROTEIN-RELATED-RELATED"/>
    <property type="match status" value="1"/>
</dbReference>
<dbReference type="EMBL" id="CP007389">
    <property type="protein sequence ID" value="APT74390.1"/>
    <property type="molecule type" value="Genomic_DNA"/>
</dbReference>
<dbReference type="InterPro" id="IPR001387">
    <property type="entry name" value="Cro/C1-type_HTH"/>
</dbReference>
<evidence type="ECO:0000313" key="3">
    <source>
        <dbReference type="EMBL" id="APT74390.1"/>
    </source>
</evidence>
<proteinExistence type="predicted"/>
<accession>A0ABN4UZR0</accession>
<evidence type="ECO:0000259" key="2">
    <source>
        <dbReference type="PROSITE" id="PS50943"/>
    </source>
</evidence>
<sequence>MTLRELREKKMLTQQQLAKLIGVTQRTISAYEIGQAKPSLDVAIRLAKALGVSVEDVFEAWVEGKSSQSPSE</sequence>
<dbReference type="Gene3D" id="1.10.260.40">
    <property type="entry name" value="lambda repressor-like DNA-binding domains"/>
    <property type="match status" value="1"/>
</dbReference>